<feature type="domain" description="DUF3048" evidence="2">
    <location>
        <begin position="71"/>
        <end position="211"/>
    </location>
</feature>
<organism evidence="4 5">
    <name type="scientific">Lachnospira hominis</name>
    <name type="common">ex Liu et al. 2021</name>
    <dbReference type="NCBI Taxonomy" id="2763051"/>
    <lineage>
        <taxon>Bacteria</taxon>
        <taxon>Bacillati</taxon>
        <taxon>Bacillota</taxon>
        <taxon>Clostridia</taxon>
        <taxon>Lachnospirales</taxon>
        <taxon>Lachnospiraceae</taxon>
        <taxon>Lachnospira</taxon>
    </lineage>
</organism>
<evidence type="ECO:0000259" key="2">
    <source>
        <dbReference type="Pfam" id="PF11258"/>
    </source>
</evidence>
<keyword evidence="1" id="KW-0472">Membrane</keyword>
<dbReference type="EMBL" id="JACOPD010000005">
    <property type="protein sequence ID" value="MBC5681062.1"/>
    <property type="molecule type" value="Genomic_DNA"/>
</dbReference>
<protein>
    <submittedName>
        <fullName evidence="4">DUF3048 domain-containing protein</fullName>
    </submittedName>
</protein>
<dbReference type="InterPro" id="IPR023158">
    <property type="entry name" value="YerB-like_sf"/>
</dbReference>
<dbReference type="Gene3D" id="3.50.90.10">
    <property type="entry name" value="YerB-like"/>
    <property type="match status" value="1"/>
</dbReference>
<keyword evidence="1" id="KW-0812">Transmembrane</keyword>
<proteinExistence type="predicted"/>
<accession>A0ABR7G0T8</accession>
<dbReference type="Pfam" id="PF17479">
    <property type="entry name" value="DUF3048_C"/>
    <property type="match status" value="1"/>
</dbReference>
<evidence type="ECO:0000313" key="4">
    <source>
        <dbReference type="EMBL" id="MBC5681062.1"/>
    </source>
</evidence>
<evidence type="ECO:0000313" key="5">
    <source>
        <dbReference type="Proteomes" id="UP000628463"/>
    </source>
</evidence>
<dbReference type="SUPFAM" id="SSF159774">
    <property type="entry name" value="YerB-like"/>
    <property type="match status" value="1"/>
</dbReference>
<keyword evidence="1" id="KW-1133">Transmembrane helix</keyword>
<dbReference type="Pfam" id="PF11258">
    <property type="entry name" value="DUF3048"/>
    <property type="match status" value="1"/>
</dbReference>
<dbReference type="InterPro" id="IPR021416">
    <property type="entry name" value="DUF3048_N"/>
</dbReference>
<dbReference type="InterPro" id="IPR035328">
    <property type="entry name" value="DUF3048_C"/>
</dbReference>
<dbReference type="Proteomes" id="UP000628463">
    <property type="component" value="Unassembled WGS sequence"/>
</dbReference>
<sequence>MKKRRKRRTGIQFVIFSLVAAVSILTVILVMGKLTRKKVNIDNSVIITQKDTPADMTETKDTHEGMVRSLLSGQWISKEDYQNVPYAVMYSNIYDAMPQSDIGQADVVFESPVEGGITRMCCLFENKTDLEKIGPVRSCRTYFLLFAKEFEAVYVHFGYSEYAAGYLQRASFHSLDGMNYCNFYRSSDRVAPHNAYTSWDGITESAEYKGYELTYPDGFVPPFTFNTDDSKKIVPENGASCKKLDMNYPYNDPWFEYDEKTGKYLRYQFGAAQIDRESGEQLSFDNILIKYVTPAYYENGTPNYKIYGSGKGLFVSNGYASEVTWIKESESEGATKYYYGDGTEIVMNPGKTYVALVENTSEVTIKE</sequence>
<name>A0ABR7G0T8_9FIRM</name>
<gene>
    <name evidence="4" type="ORF">H8S01_08825</name>
</gene>
<evidence type="ECO:0000256" key="1">
    <source>
        <dbReference type="SAM" id="Phobius"/>
    </source>
</evidence>
<feature type="domain" description="DUF3048" evidence="3">
    <location>
        <begin position="245"/>
        <end position="354"/>
    </location>
</feature>
<dbReference type="RefSeq" id="WP_186836934.1">
    <property type="nucleotide sequence ID" value="NZ_JACOPD010000005.1"/>
</dbReference>
<feature type="transmembrane region" description="Helical" evidence="1">
    <location>
        <begin position="12"/>
        <end position="32"/>
    </location>
</feature>
<evidence type="ECO:0000259" key="3">
    <source>
        <dbReference type="Pfam" id="PF17479"/>
    </source>
</evidence>
<comment type="caution">
    <text evidence="4">The sequence shown here is derived from an EMBL/GenBank/DDBJ whole genome shotgun (WGS) entry which is preliminary data.</text>
</comment>
<keyword evidence="5" id="KW-1185">Reference proteome</keyword>
<reference evidence="4 5" key="1">
    <citation type="submission" date="2020-08" db="EMBL/GenBank/DDBJ databases">
        <title>Genome public.</title>
        <authorList>
            <person name="Liu C."/>
            <person name="Sun Q."/>
        </authorList>
    </citation>
    <scope>NUCLEOTIDE SEQUENCE [LARGE SCALE GENOMIC DNA]</scope>
    <source>
        <strain evidence="4 5">NSJ-43</strain>
    </source>
</reference>